<dbReference type="Gene3D" id="3.90.1200.10">
    <property type="match status" value="1"/>
</dbReference>
<dbReference type="InterPro" id="IPR004119">
    <property type="entry name" value="EcKL"/>
</dbReference>
<dbReference type="Proteomes" id="UP001107558">
    <property type="component" value="Chromosome 2"/>
</dbReference>
<comment type="caution">
    <text evidence="2">The sequence shown here is derived from an EMBL/GenBank/DDBJ whole genome shotgun (WGS) entry which is preliminary data.</text>
</comment>
<dbReference type="Pfam" id="PF02958">
    <property type="entry name" value="EcKL"/>
    <property type="match status" value="1"/>
</dbReference>
<dbReference type="SMART" id="SM00587">
    <property type="entry name" value="CHK"/>
    <property type="match status" value="1"/>
</dbReference>
<dbReference type="PANTHER" id="PTHR11012:SF12">
    <property type="entry name" value="CHK KINASE-LIKE DOMAIN-CONTAINING PROTEIN-RELATED"/>
    <property type="match status" value="1"/>
</dbReference>
<accession>A0A9J6BXK6</accession>
<dbReference type="AlphaFoldDB" id="A0A9J6BXK6"/>
<dbReference type="SUPFAM" id="SSF56112">
    <property type="entry name" value="Protein kinase-like (PK-like)"/>
    <property type="match status" value="1"/>
</dbReference>
<keyword evidence="3" id="KW-1185">Reference proteome</keyword>
<name>A0A9J6BXK6_POLVA</name>
<dbReference type="InterPro" id="IPR015897">
    <property type="entry name" value="CHK_kinase-like"/>
</dbReference>
<reference evidence="2" key="1">
    <citation type="submission" date="2021-03" db="EMBL/GenBank/DDBJ databases">
        <title>Chromosome level genome of the anhydrobiotic midge Polypedilum vanderplanki.</title>
        <authorList>
            <person name="Yoshida Y."/>
            <person name="Kikawada T."/>
            <person name="Gusev O."/>
        </authorList>
    </citation>
    <scope>NUCLEOTIDE SEQUENCE</scope>
    <source>
        <strain evidence="2">NIAS01</strain>
        <tissue evidence="2">Whole body or cell culture</tissue>
    </source>
</reference>
<dbReference type="EMBL" id="JADBJN010000002">
    <property type="protein sequence ID" value="KAG5674474.1"/>
    <property type="molecule type" value="Genomic_DNA"/>
</dbReference>
<organism evidence="2 3">
    <name type="scientific">Polypedilum vanderplanki</name>
    <name type="common">Sleeping chironomid midge</name>
    <dbReference type="NCBI Taxonomy" id="319348"/>
    <lineage>
        <taxon>Eukaryota</taxon>
        <taxon>Metazoa</taxon>
        <taxon>Ecdysozoa</taxon>
        <taxon>Arthropoda</taxon>
        <taxon>Hexapoda</taxon>
        <taxon>Insecta</taxon>
        <taxon>Pterygota</taxon>
        <taxon>Neoptera</taxon>
        <taxon>Endopterygota</taxon>
        <taxon>Diptera</taxon>
        <taxon>Nematocera</taxon>
        <taxon>Chironomoidea</taxon>
        <taxon>Chironomidae</taxon>
        <taxon>Chironominae</taxon>
        <taxon>Polypedilum</taxon>
        <taxon>Polypedilum</taxon>
    </lineage>
</organism>
<dbReference type="OrthoDB" id="8250698at2759"/>
<gene>
    <name evidence="2" type="ORF">PVAND_004443</name>
</gene>
<proteinExistence type="predicted"/>
<protein>
    <recommendedName>
        <fullName evidence="1">CHK kinase-like domain-containing protein</fullName>
    </recommendedName>
</protein>
<dbReference type="InterPro" id="IPR011009">
    <property type="entry name" value="Kinase-like_dom_sf"/>
</dbReference>
<feature type="domain" description="CHK kinase-like" evidence="1">
    <location>
        <begin position="132"/>
        <end position="325"/>
    </location>
</feature>
<evidence type="ECO:0000313" key="2">
    <source>
        <dbReference type="EMBL" id="KAG5674474.1"/>
    </source>
</evidence>
<evidence type="ECO:0000313" key="3">
    <source>
        <dbReference type="Proteomes" id="UP001107558"/>
    </source>
</evidence>
<sequence length="410" mass="47816">MKNQVPEWLNEEFLKRAIRSYKSDDTVEIVKFNAMSAFGEHYASKMYRASVEFKSIKFPHHDNEVLSVVIKAQPINDVILQSIVAEGPLFENEIEMLQKVIPAMHQVYQRNGIDVKFAPELIYAISEPFSIIVLKDLTPDDYKVRRIPPDNIEESKKLIKRLAQFHAASIYLNESNEVDFSNFKYSIYESKYIVDFFLRDTIKAFREVVAEWGEEFEDYVPKVEKLIKDIEVIGKKSYTANSKGCGFNVLNHGDLHLRNILIKDDSEQRMESFYFVDYQLSVWCSAVVDLTYMMGLVKFDESSSDEVKDELIVFYHQQLVTALKSIGYMKAPPTLLDLNVELLKHGAMNIAVWINFFPFLFIDWSKMNTDDLIGQNDEQGRNFKKNLFKSPVLKSLLKKEMRKWALKGWW</sequence>
<evidence type="ECO:0000259" key="1">
    <source>
        <dbReference type="SMART" id="SM00587"/>
    </source>
</evidence>
<dbReference type="PANTHER" id="PTHR11012">
    <property type="entry name" value="PROTEIN KINASE-LIKE DOMAIN-CONTAINING"/>
    <property type="match status" value="1"/>
</dbReference>